<dbReference type="InterPro" id="IPR023214">
    <property type="entry name" value="HAD_sf"/>
</dbReference>
<dbReference type="Pfam" id="PF13242">
    <property type="entry name" value="Hydrolase_like"/>
    <property type="match status" value="1"/>
</dbReference>
<accession>A0A0G3HCC1</accession>
<dbReference type="Pfam" id="PF13344">
    <property type="entry name" value="Hydrolase_6"/>
    <property type="match status" value="1"/>
</dbReference>
<dbReference type="Gene3D" id="3.40.50.1000">
    <property type="entry name" value="HAD superfamily/HAD-like"/>
    <property type="match status" value="2"/>
</dbReference>
<dbReference type="STRING" id="1072256.CUTER_05165"/>
<keyword evidence="2" id="KW-1185">Reference proteome</keyword>
<sequence length="328" mass="34079">MALIDRYDSLLLDLDGTVWEGGRAIAGAVEAITGSGLPAMYITNNASRAPQVVADMLGDIGLNTRAEQVLTSAQAAIGMVREQCPDASTVYVVGSESFKDLAREAGYTLVESADDHPEVVLHGHNPATGWAELTEAALSIRQGAVYLASNMDTTLPIERGLAVGNGSMIAAVVSATGVHPASAGKPEPTMFRQAAAAIKSKRPLTVGDRLNTDIQGGVAAGMDALHVLTGVSGPLALVTAPANQRPTFVAEDMSALFSDPEDLRPGEQGGFRARREGNRVVLSGGADESTPLQALRTALAAAWSMTEPAEGVDTESEYAARAVRGWTA</sequence>
<evidence type="ECO:0000313" key="1">
    <source>
        <dbReference type="EMBL" id="AKK11031.1"/>
    </source>
</evidence>
<dbReference type="PANTHER" id="PTHR19288">
    <property type="entry name" value="4-NITROPHENYLPHOSPHATASE-RELATED"/>
    <property type="match status" value="1"/>
</dbReference>
<reference evidence="1 2" key="1">
    <citation type="journal article" date="2015" name="Genome Announc.">
        <title>Virulence Factor Genes Detected in the Complete Genome Sequence of Corynebacterium uterequi DSM 45634, Isolated from the Uterus of a Maiden Mare.</title>
        <authorList>
            <person name="Ruckert C."/>
            <person name="Kriete M."/>
            <person name="Jaenicke S."/>
            <person name="Winkler A."/>
            <person name="Tauch A."/>
        </authorList>
    </citation>
    <scope>NUCLEOTIDE SEQUENCE [LARGE SCALE GENOMIC DNA]</scope>
    <source>
        <strain evidence="1 2">DSM 45634</strain>
    </source>
</reference>
<dbReference type="InterPro" id="IPR036412">
    <property type="entry name" value="HAD-like_sf"/>
</dbReference>
<dbReference type="PATRIC" id="fig|1072256.5.peg.1021"/>
<dbReference type="PANTHER" id="PTHR19288:SF95">
    <property type="entry name" value="D-GLYCEROL 3-PHOSPHATE PHOSPHATASE"/>
    <property type="match status" value="1"/>
</dbReference>
<dbReference type="SFLD" id="SFLDS00003">
    <property type="entry name" value="Haloacid_Dehalogenase"/>
    <property type="match status" value="1"/>
</dbReference>
<dbReference type="AlphaFoldDB" id="A0A0G3HCC1"/>
<gene>
    <name evidence="1" type="ORF">CUTER_05165</name>
</gene>
<dbReference type="Proteomes" id="UP000035548">
    <property type="component" value="Chromosome"/>
</dbReference>
<proteinExistence type="predicted"/>
<reference evidence="2" key="2">
    <citation type="submission" date="2015-05" db="EMBL/GenBank/DDBJ databases">
        <title>Complete genome sequence of Corynebacterium uterequi DSM 45634, isolated from the uterus of a maiden mare.</title>
        <authorList>
            <person name="Ruckert C."/>
            <person name="Albersmeier A."/>
            <person name="Winkler A."/>
            <person name="Tauch A."/>
        </authorList>
    </citation>
    <scope>NUCLEOTIDE SEQUENCE [LARGE SCALE GENOMIC DNA]</scope>
    <source>
        <strain evidence="2">DSM 45634</strain>
    </source>
</reference>
<protein>
    <submittedName>
        <fullName evidence="1">Putative sugar phosphatase of HAD superfamily</fullName>
    </submittedName>
</protein>
<dbReference type="GO" id="GO:0005737">
    <property type="term" value="C:cytoplasm"/>
    <property type="evidence" value="ECO:0007669"/>
    <property type="project" value="TreeGrafter"/>
</dbReference>
<dbReference type="InterPro" id="IPR006357">
    <property type="entry name" value="HAD-SF_hydro_IIA"/>
</dbReference>
<organism evidence="1 2">
    <name type="scientific">Corynebacterium uterequi</name>
    <dbReference type="NCBI Taxonomy" id="1072256"/>
    <lineage>
        <taxon>Bacteria</taxon>
        <taxon>Bacillati</taxon>
        <taxon>Actinomycetota</taxon>
        <taxon>Actinomycetes</taxon>
        <taxon>Mycobacteriales</taxon>
        <taxon>Corynebacteriaceae</taxon>
        <taxon>Corynebacterium</taxon>
    </lineage>
</organism>
<dbReference type="KEGG" id="cut:CUTER_05165"/>
<dbReference type="RefSeq" id="WP_047259514.1">
    <property type="nucleotide sequence ID" value="NZ_CP011546.1"/>
</dbReference>
<dbReference type="OrthoDB" id="3400930at2"/>
<dbReference type="SFLD" id="SFLDG01129">
    <property type="entry name" value="C1.5:_HAD__Beta-PGM__Phosphata"/>
    <property type="match status" value="1"/>
</dbReference>
<dbReference type="EMBL" id="CP011546">
    <property type="protein sequence ID" value="AKK11031.1"/>
    <property type="molecule type" value="Genomic_DNA"/>
</dbReference>
<dbReference type="SUPFAM" id="SSF56784">
    <property type="entry name" value="HAD-like"/>
    <property type="match status" value="1"/>
</dbReference>
<dbReference type="GO" id="GO:0016791">
    <property type="term" value="F:phosphatase activity"/>
    <property type="evidence" value="ECO:0007669"/>
    <property type="project" value="TreeGrafter"/>
</dbReference>
<name>A0A0G3HCC1_9CORY</name>
<dbReference type="NCBIfam" id="TIGR01460">
    <property type="entry name" value="HAD-SF-IIA"/>
    <property type="match status" value="1"/>
</dbReference>
<evidence type="ECO:0000313" key="2">
    <source>
        <dbReference type="Proteomes" id="UP000035548"/>
    </source>
</evidence>